<evidence type="ECO:0000256" key="8">
    <source>
        <dbReference type="ARBA" id="ARBA00022692"/>
    </source>
</evidence>
<dbReference type="InterPro" id="IPR001611">
    <property type="entry name" value="Leu-rich_rpt"/>
</dbReference>
<evidence type="ECO:0000256" key="4">
    <source>
        <dbReference type="ARBA" id="ARBA00012513"/>
    </source>
</evidence>
<feature type="domain" description="Protein kinase" evidence="23">
    <location>
        <begin position="838"/>
        <end position="1113"/>
    </location>
</feature>
<dbReference type="PROSITE" id="PS50011">
    <property type="entry name" value="PROTEIN_KINASE_DOM"/>
    <property type="match status" value="1"/>
</dbReference>
<keyword evidence="14 21" id="KW-1133">Transmembrane helix</keyword>
<dbReference type="STRING" id="429701.A0A2G9HZH8"/>
<dbReference type="InterPro" id="IPR017441">
    <property type="entry name" value="Protein_kinase_ATP_BS"/>
</dbReference>
<evidence type="ECO:0000256" key="18">
    <source>
        <dbReference type="ARBA" id="ARBA00047899"/>
    </source>
</evidence>
<dbReference type="InterPro" id="IPR032675">
    <property type="entry name" value="LRR_dom_sf"/>
</dbReference>
<keyword evidence="13 20" id="KW-0067">ATP-binding</keyword>
<dbReference type="FunFam" id="3.80.10.10:FF:000095">
    <property type="entry name" value="LRR receptor-like serine/threonine-protein kinase GSO1"/>
    <property type="match status" value="1"/>
</dbReference>
<dbReference type="Proteomes" id="UP000231279">
    <property type="component" value="Unassembled WGS sequence"/>
</dbReference>
<dbReference type="Gene3D" id="3.30.200.20">
    <property type="entry name" value="Phosphorylase Kinase, domain 1"/>
    <property type="match status" value="1"/>
</dbReference>
<feature type="chain" id="PRO_5013890206" description="non-specific serine/threonine protein kinase" evidence="22">
    <location>
        <begin position="19"/>
        <end position="1127"/>
    </location>
</feature>
<evidence type="ECO:0000256" key="19">
    <source>
        <dbReference type="ARBA" id="ARBA00048679"/>
    </source>
</evidence>
<evidence type="ECO:0000259" key="23">
    <source>
        <dbReference type="PROSITE" id="PS50011"/>
    </source>
</evidence>
<dbReference type="InterPro" id="IPR000719">
    <property type="entry name" value="Prot_kinase_dom"/>
</dbReference>
<dbReference type="GO" id="GO:0004674">
    <property type="term" value="F:protein serine/threonine kinase activity"/>
    <property type="evidence" value="ECO:0007669"/>
    <property type="project" value="UniProtKB-KW"/>
</dbReference>
<dbReference type="GO" id="GO:0005886">
    <property type="term" value="C:plasma membrane"/>
    <property type="evidence" value="ECO:0007669"/>
    <property type="project" value="UniProtKB-SubCell"/>
</dbReference>
<evidence type="ECO:0000256" key="11">
    <source>
        <dbReference type="ARBA" id="ARBA00022741"/>
    </source>
</evidence>
<dbReference type="Gene3D" id="1.10.510.10">
    <property type="entry name" value="Transferase(Phosphotransferase) domain 1"/>
    <property type="match status" value="1"/>
</dbReference>
<evidence type="ECO:0000256" key="1">
    <source>
        <dbReference type="ARBA" id="ARBA00004162"/>
    </source>
</evidence>
<keyword evidence="17" id="KW-0325">Glycoprotein</keyword>
<dbReference type="FunFam" id="3.80.10.10:FF:000385">
    <property type="entry name" value="Leucine-rich repeat family protein"/>
    <property type="match status" value="1"/>
</dbReference>
<dbReference type="InterPro" id="IPR011009">
    <property type="entry name" value="Kinase-like_dom_sf"/>
</dbReference>
<evidence type="ECO:0000313" key="24">
    <source>
        <dbReference type="EMBL" id="PIN22924.1"/>
    </source>
</evidence>
<comment type="subcellular location">
    <subcellularLocation>
        <location evidence="1">Cell membrane</location>
        <topology evidence="1">Single-pass membrane protein</topology>
    </subcellularLocation>
    <subcellularLocation>
        <location evidence="2">Membrane</location>
        <topology evidence="2">Single-pass type I membrane protein</topology>
    </subcellularLocation>
</comment>
<reference evidence="25" key="1">
    <citation type="journal article" date="2018" name="Gigascience">
        <title>Genome assembly of the Pink Ipe (Handroanthus impetiginosus, Bignoniaceae), a highly valued, ecologically keystone Neotropical timber forest tree.</title>
        <authorList>
            <person name="Silva-Junior O.B."/>
            <person name="Grattapaglia D."/>
            <person name="Novaes E."/>
            <person name="Collevatti R.G."/>
        </authorList>
    </citation>
    <scope>NUCLEOTIDE SEQUENCE [LARGE SCALE GENOMIC DNA]</scope>
    <source>
        <strain evidence="25">cv. UFG-1</strain>
    </source>
</reference>
<dbReference type="AlphaFoldDB" id="A0A2G9HZH8"/>
<dbReference type="SMART" id="SM00220">
    <property type="entry name" value="S_TKc"/>
    <property type="match status" value="1"/>
</dbReference>
<name>A0A2G9HZH8_9LAMI</name>
<keyword evidence="12 24" id="KW-0418">Kinase</keyword>
<dbReference type="Pfam" id="PF08263">
    <property type="entry name" value="LRRNT_2"/>
    <property type="match status" value="1"/>
</dbReference>
<protein>
    <recommendedName>
        <fullName evidence="4">non-specific serine/threonine protein kinase</fullName>
        <ecNumber evidence="4">2.7.11.1</ecNumber>
    </recommendedName>
</protein>
<comment type="catalytic activity">
    <reaction evidence="19">
        <text>L-seryl-[protein] + ATP = O-phospho-L-seryl-[protein] + ADP + H(+)</text>
        <dbReference type="Rhea" id="RHEA:17989"/>
        <dbReference type="Rhea" id="RHEA-COMP:9863"/>
        <dbReference type="Rhea" id="RHEA-COMP:11604"/>
        <dbReference type="ChEBI" id="CHEBI:15378"/>
        <dbReference type="ChEBI" id="CHEBI:29999"/>
        <dbReference type="ChEBI" id="CHEBI:30616"/>
        <dbReference type="ChEBI" id="CHEBI:83421"/>
        <dbReference type="ChEBI" id="CHEBI:456216"/>
        <dbReference type="EC" id="2.7.11.1"/>
    </reaction>
</comment>
<accession>A0A2G9HZH8</accession>
<dbReference type="Gene3D" id="3.80.10.10">
    <property type="entry name" value="Ribonuclease Inhibitor"/>
    <property type="match status" value="5"/>
</dbReference>
<evidence type="ECO:0000256" key="7">
    <source>
        <dbReference type="ARBA" id="ARBA00022679"/>
    </source>
</evidence>
<dbReference type="Pfam" id="PF23598">
    <property type="entry name" value="LRR_14"/>
    <property type="match status" value="1"/>
</dbReference>
<dbReference type="EC" id="2.7.11.1" evidence="4"/>
<keyword evidence="10" id="KW-0677">Repeat</keyword>
<evidence type="ECO:0000256" key="15">
    <source>
        <dbReference type="ARBA" id="ARBA00023136"/>
    </source>
</evidence>
<keyword evidence="8 21" id="KW-0812">Transmembrane</keyword>
<keyword evidence="15 21" id="KW-0472">Membrane</keyword>
<evidence type="ECO:0000256" key="2">
    <source>
        <dbReference type="ARBA" id="ARBA00004479"/>
    </source>
</evidence>
<evidence type="ECO:0000256" key="22">
    <source>
        <dbReference type="SAM" id="SignalP"/>
    </source>
</evidence>
<keyword evidence="16" id="KW-0675">Receptor</keyword>
<keyword evidence="11 20" id="KW-0547">Nucleotide-binding</keyword>
<comment type="catalytic activity">
    <reaction evidence="18">
        <text>L-threonyl-[protein] + ATP = O-phospho-L-threonyl-[protein] + ADP + H(+)</text>
        <dbReference type="Rhea" id="RHEA:46608"/>
        <dbReference type="Rhea" id="RHEA-COMP:11060"/>
        <dbReference type="Rhea" id="RHEA-COMP:11605"/>
        <dbReference type="ChEBI" id="CHEBI:15378"/>
        <dbReference type="ChEBI" id="CHEBI:30013"/>
        <dbReference type="ChEBI" id="CHEBI:30616"/>
        <dbReference type="ChEBI" id="CHEBI:61977"/>
        <dbReference type="ChEBI" id="CHEBI:456216"/>
        <dbReference type="EC" id="2.7.11.1"/>
    </reaction>
</comment>
<evidence type="ECO:0000256" key="6">
    <source>
        <dbReference type="ARBA" id="ARBA00022614"/>
    </source>
</evidence>
<dbReference type="GO" id="GO:0099402">
    <property type="term" value="P:plant organ development"/>
    <property type="evidence" value="ECO:0007669"/>
    <property type="project" value="UniProtKB-ARBA"/>
</dbReference>
<dbReference type="GO" id="GO:0006952">
    <property type="term" value="P:defense response"/>
    <property type="evidence" value="ECO:0007669"/>
    <property type="project" value="UniProtKB-ARBA"/>
</dbReference>
<evidence type="ECO:0000313" key="25">
    <source>
        <dbReference type="Proteomes" id="UP000231279"/>
    </source>
</evidence>
<feature type="signal peptide" evidence="22">
    <location>
        <begin position="1"/>
        <end position="18"/>
    </location>
</feature>
<comment type="caution">
    <text evidence="24">The sequence shown here is derived from an EMBL/GenBank/DDBJ whole genome shotgun (WGS) entry which is preliminary data.</text>
</comment>
<dbReference type="Pfam" id="PF00069">
    <property type="entry name" value="Pkinase"/>
    <property type="match status" value="1"/>
</dbReference>
<dbReference type="PANTHER" id="PTHR27000:SF585">
    <property type="entry name" value="LEUCINE-RICH REPEAT RECEPTOR-LIKE PROTEIN KINASE PEPR1"/>
    <property type="match status" value="1"/>
</dbReference>
<dbReference type="Pfam" id="PF13855">
    <property type="entry name" value="LRR_8"/>
    <property type="match status" value="1"/>
</dbReference>
<dbReference type="CDD" id="cd14066">
    <property type="entry name" value="STKc_IRAK"/>
    <property type="match status" value="1"/>
</dbReference>
<dbReference type="GO" id="GO:0106310">
    <property type="term" value="F:protein serine kinase activity"/>
    <property type="evidence" value="ECO:0007669"/>
    <property type="project" value="RHEA"/>
</dbReference>
<dbReference type="GO" id="GO:0005524">
    <property type="term" value="F:ATP binding"/>
    <property type="evidence" value="ECO:0007669"/>
    <property type="project" value="UniProtKB-UniRule"/>
</dbReference>
<gene>
    <name evidence="24" type="ORF">CDL12_04361</name>
</gene>
<evidence type="ECO:0000256" key="14">
    <source>
        <dbReference type="ARBA" id="ARBA00022989"/>
    </source>
</evidence>
<evidence type="ECO:0000256" key="13">
    <source>
        <dbReference type="ARBA" id="ARBA00022840"/>
    </source>
</evidence>
<feature type="binding site" evidence="20">
    <location>
        <position position="868"/>
    </location>
    <ligand>
        <name>ATP</name>
        <dbReference type="ChEBI" id="CHEBI:30616"/>
    </ligand>
</feature>
<dbReference type="PROSITE" id="PS00108">
    <property type="entry name" value="PROTEIN_KINASE_ST"/>
    <property type="match status" value="1"/>
</dbReference>
<evidence type="ECO:0000256" key="10">
    <source>
        <dbReference type="ARBA" id="ARBA00022737"/>
    </source>
</evidence>
<dbReference type="InterPro" id="IPR055414">
    <property type="entry name" value="LRR_R13L4/SHOC2-like"/>
</dbReference>
<dbReference type="SUPFAM" id="SSF56112">
    <property type="entry name" value="Protein kinase-like (PK-like)"/>
    <property type="match status" value="1"/>
</dbReference>
<dbReference type="Pfam" id="PF00560">
    <property type="entry name" value="LRR_1"/>
    <property type="match status" value="10"/>
</dbReference>
<evidence type="ECO:0000256" key="21">
    <source>
        <dbReference type="SAM" id="Phobius"/>
    </source>
</evidence>
<organism evidence="24 25">
    <name type="scientific">Handroanthus impetiginosus</name>
    <dbReference type="NCBI Taxonomy" id="429701"/>
    <lineage>
        <taxon>Eukaryota</taxon>
        <taxon>Viridiplantae</taxon>
        <taxon>Streptophyta</taxon>
        <taxon>Embryophyta</taxon>
        <taxon>Tracheophyta</taxon>
        <taxon>Spermatophyta</taxon>
        <taxon>Magnoliopsida</taxon>
        <taxon>eudicotyledons</taxon>
        <taxon>Gunneridae</taxon>
        <taxon>Pentapetalae</taxon>
        <taxon>asterids</taxon>
        <taxon>lamiids</taxon>
        <taxon>Lamiales</taxon>
        <taxon>Bignoniaceae</taxon>
        <taxon>Crescentiina</taxon>
        <taxon>Tabebuia alliance</taxon>
        <taxon>Handroanthus</taxon>
    </lineage>
</organism>
<sequence length="1127" mass="126173">MFLLFLNCVLLFSIPTSSQPQPALNLLQFRETLPENSRLLLPWNQTNSLSSHCHWPGVSCYSNNDFRIRSLNLTAFGLSGVLENFISNLCSLPDLITLRLASNKFTGNVPSILGNCSKLNAVFLDNNTFSGPIPPEIFQSSTLQELDLAFNQLSGTIPPEVGQCMSLEYLGLNNNPLMSGEIPKELFSLPNMKFLYLSKSNLTGILPDFPSNCSLYDLQMDENSFRGSLPLSLSNCRNLINLLATESNLGGIIPQNAFQGLGQLETLFLSKNNFEGEIPKSLWGLRNLREVALARNRFNGSVSQDIIQWDKLTYLDLSWNSLTGQIPISVNLEYLYIYHNMFSLIPQEIRNCSSLASIRLEQNQISGFLPFEICDLQSLKFLHLFENQIDGPIPHCIDRLTSLEELGLHNNRFMGRIPSEISNLTKLTYLSLAHNNLTGEVPSDLGKNIPGLVRLDLTGNHLTGEIPRGICSGNSLQVLTLGDNLFTGSFPEEIIRCTSLYRLILSNNLLQGEIPEIIENRSSISHFNVQRNLLEGKIPRAIGFWSNLSMIDLSENKFSGSIPREFGRLQNLVKLRISANRLTGEIPGELGNCANITEIDLSRNKLSGGVPSEIVSSLTLEIIRLQENEFTGVIPDSFSSSPRLEEVQLGNNMLEGSIPCSLSEVPHFSSLLNLSMNRLSGEIPKCIGGLRKLETLDISSNNFSGEIPPETNNMEALLFVNISFNHLTGQIPARWAKVLDSHPGLTIGNPRLCTLTNKTSNCVGHQKSHTRRSIIAVIITASLFLIASALALAYVLVIRIRRSPPSSPHQSLLHHRSISEDLPEDLNFEDILLGTEGWNDKYVIGRGKHGTVYRTESVRSRKHWAVKKVDLSETKFSAEMRILSSVRHRNVLRMRGYSIRDGYGFIVTEYMPEGTLYHLLHQRRSQVALDWEKRYRIALGIAQGLSYLHHDCVPQIIHRDIKSDNILLDSDLEPKIGDFGAAKSDSDGDETPIVSTIVGTLGYIAPENAYSTRLTDKCDVYSYGVILLELLCRKLPVDPSFGEGLDIVSWVRTLVKDYNDCFCCLDEEILQWEEQDQQEALWLMDLALQCTEMVPDIRPSMRDVVGSLLNFSFQRRFSVEKRVNSSL</sequence>
<evidence type="ECO:0000256" key="16">
    <source>
        <dbReference type="ARBA" id="ARBA00023170"/>
    </source>
</evidence>
<dbReference type="EMBL" id="NKXS01000662">
    <property type="protein sequence ID" value="PIN22924.1"/>
    <property type="molecule type" value="Genomic_DNA"/>
</dbReference>
<dbReference type="FunFam" id="1.10.510.10:FF:000569">
    <property type="entry name" value="Serine/threonine-protein kinase-like protein CCR4"/>
    <property type="match status" value="1"/>
</dbReference>
<evidence type="ECO:0000256" key="17">
    <source>
        <dbReference type="ARBA" id="ARBA00023180"/>
    </source>
</evidence>
<dbReference type="GO" id="GO:0009653">
    <property type="term" value="P:anatomical structure morphogenesis"/>
    <property type="evidence" value="ECO:0007669"/>
    <property type="project" value="UniProtKB-ARBA"/>
</dbReference>
<dbReference type="OrthoDB" id="904909at2759"/>
<dbReference type="SMART" id="SM00369">
    <property type="entry name" value="LRR_TYP"/>
    <property type="match status" value="10"/>
</dbReference>
<dbReference type="FunFam" id="3.80.10.10:FF:000400">
    <property type="entry name" value="Nuclear pore complex protein NUP107"/>
    <property type="match status" value="1"/>
</dbReference>
<proteinExistence type="inferred from homology"/>
<comment type="similarity">
    <text evidence="3">Belongs to the protein kinase superfamily. Ser/Thr protein kinase family.</text>
</comment>
<dbReference type="InterPro" id="IPR013210">
    <property type="entry name" value="LRR_N_plant-typ"/>
</dbReference>
<evidence type="ECO:0000256" key="20">
    <source>
        <dbReference type="PROSITE-ProRule" id="PRU10141"/>
    </source>
</evidence>
<dbReference type="SUPFAM" id="SSF52058">
    <property type="entry name" value="L domain-like"/>
    <property type="match status" value="2"/>
</dbReference>
<keyword evidence="6" id="KW-0433">Leucine-rich repeat</keyword>
<evidence type="ECO:0000256" key="3">
    <source>
        <dbReference type="ARBA" id="ARBA00008684"/>
    </source>
</evidence>
<keyword evidence="5 24" id="KW-0723">Serine/threonine-protein kinase</keyword>
<keyword evidence="7 24" id="KW-0808">Transferase</keyword>
<evidence type="ECO:0000256" key="5">
    <source>
        <dbReference type="ARBA" id="ARBA00022527"/>
    </source>
</evidence>
<keyword evidence="25" id="KW-1185">Reference proteome</keyword>
<dbReference type="GO" id="GO:0051707">
    <property type="term" value="P:response to other organism"/>
    <property type="evidence" value="ECO:0007669"/>
    <property type="project" value="UniProtKB-ARBA"/>
</dbReference>
<dbReference type="InterPro" id="IPR008271">
    <property type="entry name" value="Ser/Thr_kinase_AS"/>
</dbReference>
<keyword evidence="9 22" id="KW-0732">Signal</keyword>
<feature type="transmembrane region" description="Helical" evidence="21">
    <location>
        <begin position="774"/>
        <end position="797"/>
    </location>
</feature>
<dbReference type="InterPro" id="IPR003591">
    <property type="entry name" value="Leu-rich_rpt_typical-subtyp"/>
</dbReference>
<dbReference type="PROSITE" id="PS00107">
    <property type="entry name" value="PROTEIN_KINASE_ATP"/>
    <property type="match status" value="1"/>
</dbReference>
<dbReference type="PANTHER" id="PTHR27000">
    <property type="entry name" value="LEUCINE-RICH REPEAT RECEPTOR-LIKE PROTEIN KINASE FAMILY PROTEIN-RELATED"/>
    <property type="match status" value="1"/>
</dbReference>
<evidence type="ECO:0000256" key="9">
    <source>
        <dbReference type="ARBA" id="ARBA00022729"/>
    </source>
</evidence>
<evidence type="ECO:0000256" key="12">
    <source>
        <dbReference type="ARBA" id="ARBA00022777"/>
    </source>
</evidence>